<evidence type="ECO:0000256" key="8">
    <source>
        <dbReference type="ARBA" id="ARBA00023022"/>
    </source>
</evidence>
<evidence type="ECO:0000256" key="3">
    <source>
        <dbReference type="ARBA" id="ARBA00022525"/>
    </source>
</evidence>
<evidence type="ECO:0000313" key="12">
    <source>
        <dbReference type="EMBL" id="SSX30610.1"/>
    </source>
</evidence>
<dbReference type="GO" id="GO:0045087">
    <property type="term" value="P:innate immune response"/>
    <property type="evidence" value="ECO:0007669"/>
    <property type="project" value="UniProtKB-KW"/>
</dbReference>
<dbReference type="AlphaFoldDB" id="A0A336ML04"/>
<keyword evidence="4 9" id="KW-0929">Antimicrobial</keyword>
<dbReference type="EMBL" id="UFQT01001449">
    <property type="protein sequence ID" value="SSX30610.1"/>
    <property type="molecule type" value="Genomic_DNA"/>
</dbReference>
<evidence type="ECO:0000313" key="11">
    <source>
        <dbReference type="EMBL" id="SSX10932.1"/>
    </source>
</evidence>
<evidence type="ECO:0000256" key="9">
    <source>
        <dbReference type="RuleBase" id="RU003948"/>
    </source>
</evidence>
<keyword evidence="5 9" id="KW-0399">Innate immunity</keyword>
<dbReference type="EMBL" id="UFQS01001449">
    <property type="protein sequence ID" value="SSX10932.1"/>
    <property type="molecule type" value="Genomic_DNA"/>
</dbReference>
<feature type="signal peptide" evidence="10">
    <location>
        <begin position="1"/>
        <end position="23"/>
    </location>
</feature>
<dbReference type="PROSITE" id="PS00268">
    <property type="entry name" value="CECROPIN"/>
    <property type="match status" value="1"/>
</dbReference>
<evidence type="ECO:0000256" key="5">
    <source>
        <dbReference type="ARBA" id="ARBA00022588"/>
    </source>
</evidence>
<name>A0A336ML04_CULSO</name>
<sequence>MNFIKYFTLLLVIVALIIGQSEAAPRWKGWKKIEKAGKNVFNAAQKALPVVAGYKAVDDDDSKLANQMRIQSVAQRRIQDNLNLYDDHPLCI</sequence>
<keyword evidence="7 9" id="KW-0391">Immunity</keyword>
<protein>
    <submittedName>
        <fullName evidence="12">CSON002659 protein</fullName>
    </submittedName>
</protein>
<dbReference type="VEuPathDB" id="VectorBase:CSON002659"/>
<keyword evidence="3" id="KW-0964">Secreted</keyword>
<gene>
    <name evidence="12" type="primary">CSON002659</name>
</gene>
<dbReference type="OMA" id="NQMRIQS"/>
<proteinExistence type="inferred from homology"/>
<feature type="chain" id="PRO_5036328685" evidence="10">
    <location>
        <begin position="24"/>
        <end position="92"/>
    </location>
</feature>
<dbReference type="GO" id="GO:0050829">
    <property type="term" value="P:defense response to Gram-negative bacterium"/>
    <property type="evidence" value="ECO:0007669"/>
    <property type="project" value="UniProtKB-ARBA"/>
</dbReference>
<evidence type="ECO:0000256" key="6">
    <source>
        <dbReference type="ARBA" id="ARBA00022729"/>
    </source>
</evidence>
<evidence type="ECO:0000256" key="10">
    <source>
        <dbReference type="SAM" id="SignalP"/>
    </source>
</evidence>
<dbReference type="GO" id="GO:0005615">
    <property type="term" value="C:extracellular space"/>
    <property type="evidence" value="ECO:0007669"/>
    <property type="project" value="TreeGrafter"/>
</dbReference>
<dbReference type="PANTHER" id="PTHR38329">
    <property type="entry name" value="CECROPIN-A1-RELATED"/>
    <property type="match status" value="1"/>
</dbReference>
<dbReference type="InterPro" id="IPR000875">
    <property type="entry name" value="CecC-like"/>
</dbReference>
<dbReference type="PANTHER" id="PTHR38329:SF1">
    <property type="entry name" value="CECROPIN-A1-RELATED"/>
    <property type="match status" value="1"/>
</dbReference>
<evidence type="ECO:0000256" key="4">
    <source>
        <dbReference type="ARBA" id="ARBA00022529"/>
    </source>
</evidence>
<comment type="subcellular location">
    <subcellularLocation>
        <location evidence="1 9">Secreted</location>
    </subcellularLocation>
</comment>
<reference evidence="12" key="2">
    <citation type="submission" date="2018-07" db="EMBL/GenBank/DDBJ databases">
        <authorList>
            <person name="Quirk P.G."/>
            <person name="Krulwich T.A."/>
        </authorList>
    </citation>
    <scope>NUCLEOTIDE SEQUENCE</scope>
</reference>
<evidence type="ECO:0000256" key="2">
    <source>
        <dbReference type="ARBA" id="ARBA00010680"/>
    </source>
</evidence>
<keyword evidence="6 10" id="KW-0732">Signal</keyword>
<keyword evidence="8 9" id="KW-0044">Antibiotic</keyword>
<accession>A0A336ML04</accession>
<dbReference type="Pfam" id="PF00272">
    <property type="entry name" value="Cecropin"/>
    <property type="match status" value="1"/>
</dbReference>
<evidence type="ECO:0000256" key="7">
    <source>
        <dbReference type="ARBA" id="ARBA00022859"/>
    </source>
</evidence>
<organism evidence="12">
    <name type="scientific">Culicoides sonorensis</name>
    <name type="common">Biting midge</name>
    <dbReference type="NCBI Taxonomy" id="179676"/>
    <lineage>
        <taxon>Eukaryota</taxon>
        <taxon>Metazoa</taxon>
        <taxon>Ecdysozoa</taxon>
        <taxon>Arthropoda</taxon>
        <taxon>Hexapoda</taxon>
        <taxon>Insecta</taxon>
        <taxon>Pterygota</taxon>
        <taxon>Neoptera</taxon>
        <taxon>Endopterygota</taxon>
        <taxon>Diptera</taxon>
        <taxon>Nematocera</taxon>
        <taxon>Chironomoidea</taxon>
        <taxon>Ceratopogonidae</taxon>
        <taxon>Ceratopogoninae</taxon>
        <taxon>Culicoides</taxon>
        <taxon>Monoculicoides</taxon>
    </lineage>
</organism>
<evidence type="ECO:0000256" key="1">
    <source>
        <dbReference type="ARBA" id="ARBA00004613"/>
    </source>
</evidence>
<dbReference type="InterPro" id="IPR020400">
    <property type="entry name" value="CecC/Srx/CECD"/>
</dbReference>
<dbReference type="GO" id="GO:0050830">
    <property type="term" value="P:defense response to Gram-positive bacterium"/>
    <property type="evidence" value="ECO:0007669"/>
    <property type="project" value="TreeGrafter"/>
</dbReference>
<comment type="similarity">
    <text evidence="2 9">Belongs to the cecropin family.</text>
</comment>
<reference evidence="11" key="1">
    <citation type="submission" date="2018-04" db="EMBL/GenBank/DDBJ databases">
        <authorList>
            <person name="Go L.Y."/>
            <person name="Mitchell J.A."/>
        </authorList>
    </citation>
    <scope>NUCLEOTIDE SEQUENCE</scope>
    <source>
        <tissue evidence="11">Whole organism</tissue>
    </source>
</reference>
<dbReference type="GO" id="GO:0019731">
    <property type="term" value="P:antibacterial humoral response"/>
    <property type="evidence" value="ECO:0007669"/>
    <property type="project" value="InterPro"/>
</dbReference>